<evidence type="ECO:0000256" key="1">
    <source>
        <dbReference type="ARBA" id="ARBA00022723"/>
    </source>
</evidence>
<comment type="caution">
    <text evidence="4">The sequence shown here is derived from an EMBL/GenBank/DDBJ whole genome shotgun (WGS) entry which is preliminary data.</text>
</comment>
<dbReference type="Proteomes" id="UP001168146">
    <property type="component" value="Unassembled WGS sequence"/>
</dbReference>
<name>A0AAN6IYP2_9PEZI</name>
<dbReference type="EMBL" id="JASUXU010000706">
    <property type="protein sequence ID" value="KAK0298671.1"/>
    <property type="molecule type" value="Genomic_DNA"/>
</dbReference>
<dbReference type="AlphaFoldDB" id="A0AAN6IYP2"/>
<gene>
    <name evidence="4" type="ORF">LTR82_018367</name>
</gene>
<dbReference type="Gene3D" id="3.30.40.10">
    <property type="entry name" value="Zinc/RING finger domain, C3HC4 (zinc finger)"/>
    <property type="match status" value="1"/>
</dbReference>
<proteinExistence type="predicted"/>
<accession>A0AAN6IYP2</accession>
<evidence type="ECO:0000256" key="3">
    <source>
        <dbReference type="ARBA" id="ARBA00022833"/>
    </source>
</evidence>
<sequence length="187" mass="20958">MAQSFAMAVIKDGPVIRQEHQREDQIMRDREMARGLNDDAPAPLDIKPVTKNVLLDEQNPWNDAELLSKVAAIYMLEPGSSGSTPPALVYDSDLDCTIAESATWAGARKGNDKPKLGHCVACGEDANFYQVARVPCEHEYCRLCLAQLFELSMTDETLFPPRCDKQEIPLERVRFFLPADLSKRFEA</sequence>
<evidence type="ECO:0008006" key="6">
    <source>
        <dbReference type="Google" id="ProtNLM"/>
    </source>
</evidence>
<dbReference type="PROSITE" id="PS00518">
    <property type="entry name" value="ZF_RING_1"/>
    <property type="match status" value="1"/>
</dbReference>
<dbReference type="InterPro" id="IPR013083">
    <property type="entry name" value="Znf_RING/FYVE/PHD"/>
</dbReference>
<reference evidence="4" key="1">
    <citation type="submission" date="2021-12" db="EMBL/GenBank/DDBJ databases">
        <title>Black yeast isolated from Biological Soil Crust.</title>
        <authorList>
            <person name="Kurbessoian T."/>
        </authorList>
    </citation>
    <scope>NUCLEOTIDE SEQUENCE</scope>
    <source>
        <strain evidence="4">CCFEE 5208</strain>
    </source>
</reference>
<dbReference type="InterPro" id="IPR017907">
    <property type="entry name" value="Znf_RING_CS"/>
</dbReference>
<organism evidence="4 5">
    <name type="scientific">Friedmanniomyces endolithicus</name>
    <dbReference type="NCBI Taxonomy" id="329885"/>
    <lineage>
        <taxon>Eukaryota</taxon>
        <taxon>Fungi</taxon>
        <taxon>Dikarya</taxon>
        <taxon>Ascomycota</taxon>
        <taxon>Pezizomycotina</taxon>
        <taxon>Dothideomycetes</taxon>
        <taxon>Dothideomycetidae</taxon>
        <taxon>Mycosphaerellales</taxon>
        <taxon>Teratosphaeriaceae</taxon>
        <taxon>Friedmanniomyces</taxon>
    </lineage>
</organism>
<keyword evidence="3" id="KW-0862">Zinc</keyword>
<keyword evidence="1" id="KW-0479">Metal-binding</keyword>
<evidence type="ECO:0000313" key="5">
    <source>
        <dbReference type="Proteomes" id="UP001168146"/>
    </source>
</evidence>
<evidence type="ECO:0000313" key="4">
    <source>
        <dbReference type="EMBL" id="KAK0298671.1"/>
    </source>
</evidence>
<evidence type="ECO:0000256" key="2">
    <source>
        <dbReference type="ARBA" id="ARBA00022771"/>
    </source>
</evidence>
<dbReference type="SUPFAM" id="SSF57850">
    <property type="entry name" value="RING/U-box"/>
    <property type="match status" value="1"/>
</dbReference>
<dbReference type="GO" id="GO:0008270">
    <property type="term" value="F:zinc ion binding"/>
    <property type="evidence" value="ECO:0007669"/>
    <property type="project" value="UniProtKB-KW"/>
</dbReference>
<feature type="non-terminal residue" evidence="4">
    <location>
        <position position="187"/>
    </location>
</feature>
<protein>
    <recommendedName>
        <fullName evidence="6">RING-type domain-containing protein</fullName>
    </recommendedName>
</protein>
<keyword evidence="2" id="KW-0863">Zinc-finger</keyword>